<evidence type="ECO:0000256" key="3">
    <source>
        <dbReference type="ARBA" id="ARBA00022692"/>
    </source>
</evidence>
<evidence type="ECO:0000259" key="7">
    <source>
        <dbReference type="PROSITE" id="PS50850"/>
    </source>
</evidence>
<dbReference type="Gene3D" id="1.20.1250.20">
    <property type="entry name" value="MFS general substrate transporter like domains"/>
    <property type="match status" value="1"/>
</dbReference>
<gene>
    <name evidence="8" type="ORF">FKZ59_03825</name>
</gene>
<dbReference type="InterPro" id="IPR020846">
    <property type="entry name" value="MFS_dom"/>
</dbReference>
<evidence type="ECO:0000256" key="2">
    <source>
        <dbReference type="ARBA" id="ARBA00022448"/>
    </source>
</evidence>
<dbReference type="EMBL" id="VIGD01000003">
    <property type="protein sequence ID" value="TQE91856.1"/>
    <property type="molecule type" value="Genomic_DNA"/>
</dbReference>
<dbReference type="PROSITE" id="PS50850">
    <property type="entry name" value="MFS"/>
    <property type="match status" value="1"/>
</dbReference>
<dbReference type="InterPro" id="IPR052714">
    <property type="entry name" value="MFS_Exporter"/>
</dbReference>
<keyword evidence="9" id="KW-1185">Reference proteome</keyword>
<feature type="transmembrane region" description="Helical" evidence="6">
    <location>
        <begin position="207"/>
        <end position="232"/>
    </location>
</feature>
<accession>A0A540V517</accession>
<dbReference type="Proteomes" id="UP000315753">
    <property type="component" value="Unassembled WGS sequence"/>
</dbReference>
<evidence type="ECO:0000256" key="4">
    <source>
        <dbReference type="ARBA" id="ARBA00022989"/>
    </source>
</evidence>
<feature type="transmembrane region" description="Helical" evidence="6">
    <location>
        <begin position="332"/>
        <end position="352"/>
    </location>
</feature>
<feature type="transmembrane region" description="Helical" evidence="6">
    <location>
        <begin position="299"/>
        <end position="320"/>
    </location>
</feature>
<comment type="subcellular location">
    <subcellularLocation>
        <location evidence="1">Cell membrane</location>
        <topology evidence="1">Multi-pass membrane protein</topology>
    </subcellularLocation>
</comment>
<sequence>MNDAKLWTKDFLITSLINFLLTCVFYLLVVIVAVYAKTEFNASASVAGLATGIFIIATLIGRIFVGSKINSIGYKRTLMIGTFLFAASSLLYFIQINIGFFLFVRFLHGATLGFAGTATGTIVAKIIPANRRGEGIGYYSMSSTLATAIGPFLGILLTQHTGYELVFGVCSLLGIISFITSFFIEVSEPEKMIEKESMKGLKLSNYLEPKAIPVSFIMLIAALCYSGVLSFMNLYARELHLLKAASFFFLVYSVAILCSRPFSGRLLDAKGANFVMYPAFLFFAIGMFVLSAAQNSFILLLSGVLIGLGYGNMQSCIQALAVKVTPVHRMGLATSTFFIFLDAGLGFGPYLLGFIVPYTTYGHLYFGLCFVILFNILLYFLLHGRKTKEV</sequence>
<keyword evidence="3 6" id="KW-0812">Transmembrane</keyword>
<dbReference type="AlphaFoldDB" id="A0A540V517"/>
<dbReference type="CDD" id="cd17489">
    <property type="entry name" value="MFS_YfcJ_like"/>
    <property type="match status" value="1"/>
</dbReference>
<dbReference type="SUPFAM" id="SSF103473">
    <property type="entry name" value="MFS general substrate transporter"/>
    <property type="match status" value="1"/>
</dbReference>
<name>A0A540V517_9BACL</name>
<keyword evidence="2" id="KW-0813">Transport</keyword>
<feature type="transmembrane region" description="Helical" evidence="6">
    <location>
        <begin position="136"/>
        <end position="159"/>
    </location>
</feature>
<dbReference type="InterPro" id="IPR036259">
    <property type="entry name" value="MFS_trans_sf"/>
</dbReference>
<dbReference type="PANTHER" id="PTHR23531">
    <property type="entry name" value="QUINOLENE RESISTANCE PROTEIN NORA"/>
    <property type="match status" value="1"/>
</dbReference>
<evidence type="ECO:0000256" key="5">
    <source>
        <dbReference type="ARBA" id="ARBA00023136"/>
    </source>
</evidence>
<feature type="transmembrane region" description="Helical" evidence="6">
    <location>
        <begin position="12"/>
        <end position="36"/>
    </location>
</feature>
<evidence type="ECO:0000313" key="8">
    <source>
        <dbReference type="EMBL" id="TQE91856.1"/>
    </source>
</evidence>
<dbReference type="Pfam" id="PF07690">
    <property type="entry name" value="MFS_1"/>
    <property type="match status" value="1"/>
</dbReference>
<dbReference type="GO" id="GO:0022857">
    <property type="term" value="F:transmembrane transporter activity"/>
    <property type="evidence" value="ECO:0007669"/>
    <property type="project" value="InterPro"/>
</dbReference>
<feature type="transmembrane region" description="Helical" evidence="6">
    <location>
        <begin position="274"/>
        <end position="293"/>
    </location>
</feature>
<dbReference type="OrthoDB" id="9814001at2"/>
<dbReference type="RefSeq" id="WP_141601415.1">
    <property type="nucleotide sequence ID" value="NZ_JARMSC010000035.1"/>
</dbReference>
<feature type="domain" description="Major facilitator superfamily (MFS) profile" evidence="7">
    <location>
        <begin position="11"/>
        <end position="387"/>
    </location>
</feature>
<keyword evidence="4 6" id="KW-1133">Transmembrane helix</keyword>
<evidence type="ECO:0000256" key="6">
    <source>
        <dbReference type="SAM" id="Phobius"/>
    </source>
</evidence>
<feature type="transmembrane region" description="Helical" evidence="6">
    <location>
        <begin position="42"/>
        <end position="65"/>
    </location>
</feature>
<feature type="transmembrane region" description="Helical" evidence="6">
    <location>
        <begin position="77"/>
        <end position="94"/>
    </location>
</feature>
<feature type="transmembrane region" description="Helical" evidence="6">
    <location>
        <begin position="244"/>
        <end position="262"/>
    </location>
</feature>
<evidence type="ECO:0000256" key="1">
    <source>
        <dbReference type="ARBA" id="ARBA00004651"/>
    </source>
</evidence>
<proteinExistence type="predicted"/>
<dbReference type="GO" id="GO:0005886">
    <property type="term" value="C:plasma membrane"/>
    <property type="evidence" value="ECO:0007669"/>
    <property type="project" value="UniProtKB-SubCell"/>
</dbReference>
<feature type="transmembrane region" description="Helical" evidence="6">
    <location>
        <begin position="364"/>
        <end position="382"/>
    </location>
</feature>
<organism evidence="8 9">
    <name type="scientific">Ureibacillus terrenus</name>
    <dbReference type="NCBI Taxonomy" id="118246"/>
    <lineage>
        <taxon>Bacteria</taxon>
        <taxon>Bacillati</taxon>
        <taxon>Bacillota</taxon>
        <taxon>Bacilli</taxon>
        <taxon>Bacillales</taxon>
        <taxon>Caryophanaceae</taxon>
        <taxon>Ureibacillus</taxon>
    </lineage>
</organism>
<comment type="caution">
    <text evidence="8">The sequence shown here is derived from an EMBL/GenBank/DDBJ whole genome shotgun (WGS) entry which is preliminary data.</text>
</comment>
<dbReference type="InterPro" id="IPR011701">
    <property type="entry name" value="MFS"/>
</dbReference>
<reference evidence="8 9" key="1">
    <citation type="submission" date="2019-06" db="EMBL/GenBank/DDBJ databases">
        <title>Genome sequence of Ureibacillus terrenus.</title>
        <authorList>
            <person name="Maclea K.S."/>
            <person name="Simoes M."/>
        </authorList>
    </citation>
    <scope>NUCLEOTIDE SEQUENCE [LARGE SCALE GENOMIC DNA]</scope>
    <source>
        <strain evidence="8 9">ATCC BAA-384</strain>
    </source>
</reference>
<dbReference type="PANTHER" id="PTHR23531:SF1">
    <property type="entry name" value="QUINOLENE RESISTANCE PROTEIN NORA"/>
    <property type="match status" value="1"/>
</dbReference>
<feature type="transmembrane region" description="Helical" evidence="6">
    <location>
        <begin position="165"/>
        <end position="186"/>
    </location>
</feature>
<protein>
    <submittedName>
        <fullName evidence="8">MFS transporter</fullName>
    </submittedName>
</protein>
<keyword evidence="5 6" id="KW-0472">Membrane</keyword>
<evidence type="ECO:0000313" key="9">
    <source>
        <dbReference type="Proteomes" id="UP000315753"/>
    </source>
</evidence>